<evidence type="ECO:0000256" key="2">
    <source>
        <dbReference type="ARBA" id="ARBA00001966"/>
    </source>
</evidence>
<dbReference type="PRINTS" id="PR00368">
    <property type="entry name" value="FADPNR"/>
</dbReference>
<name>A0ABV8JQL9_9FLAO</name>
<dbReference type="Pfam" id="PF07992">
    <property type="entry name" value="Pyr_redox_2"/>
    <property type="match status" value="1"/>
</dbReference>
<evidence type="ECO:0000313" key="23">
    <source>
        <dbReference type="EMBL" id="MFC4097198.1"/>
    </source>
</evidence>
<dbReference type="InterPro" id="IPR041854">
    <property type="entry name" value="BFD-like_2Fe2S-bd_dom_sf"/>
</dbReference>
<dbReference type="InterPro" id="IPR012744">
    <property type="entry name" value="Nitri_red_NirB"/>
</dbReference>
<gene>
    <name evidence="23" type="primary">nirB</name>
    <name evidence="23" type="ORF">ACFOUT_15005</name>
</gene>
<dbReference type="EMBL" id="JBHSAW010000010">
    <property type="protein sequence ID" value="MFC4097198.1"/>
    <property type="molecule type" value="Genomic_DNA"/>
</dbReference>
<protein>
    <submittedName>
        <fullName evidence="23">Nitrite reductase large subunit NirB</fullName>
    </submittedName>
</protein>
<keyword evidence="12" id="KW-0560">Oxidoreductase</keyword>
<evidence type="ECO:0000256" key="12">
    <source>
        <dbReference type="ARBA" id="ARBA00023002"/>
    </source>
</evidence>
<sequence>MKTIIVVGNGMVGYKFCEKFVAHEKSENFKLVVFGEEPRPAYDRVHLSEYFESQDAKALEMAPKEWYLENQIELVTSERVLDINRDSKTISTSKDRIFSYDYLVLATGSSPFVPPIKGVEKKGVFVYRTIEDLEGMLAYAADLKKTKPNAKAAVLGGGLLGLEAGKAVLDMGLEPHIVEFAPKLMPRQLDSRSSNVLQLKLESIGLNIHLSKATNQILGNGSIEGMEFGEDDLLYVDMLIISAGIRPRDELAKTCGLEVGVRGGIVVNNKMQTADEHIYAIGEVALLNQMIYGLVAPGYDMADVAVKQILGEAESDMPTDIDMSTKLKLIGIDVASFGEPFMPASKGHSIIYEDKTKFLYKRINVSHDRKKLLGGILVGDASDYNMLHQVYMNGMPIPEEPAQLILPSSDGATAFGNVMDLPDEAQVCSCESVTKGQICGVIENGEAKDLADVVSCTKAGTGCGGCKPMVKDITEASLKSLGIEVKDSICEHFDYNRQDLYKIIQVKGYTTFNEVLDNHGNGGHGCELCKPVVASLMASIHADTANKEYAIQDSNDRFLANIQRNGTYSVVPRVPGGEITPDKLIALGEIAKKYDLYTKITGGVRVDLFGATLKQLPLIWKDLIAHGFESGHAYGKSLRTVKTCVGSTWCRYGMDESVSFGIELENRYRGIRAPHKIKGGVSGCIRECAEARGKDFGLIAVEGGWNLYVGGNGGANPRHAELFAEQIDNETVIKYLDRYLMLYMRTAKPLQRTAAWQERLEGGIDYLKEVVIDDKLGIAKDLEEEMQTLVNKFECEWTQAVNDPEMMKRFNHFVNSKEEDDNLVFVPMREQKMPEPWK</sequence>
<dbReference type="InterPro" id="IPR041575">
    <property type="entry name" value="Rubredoxin_C"/>
</dbReference>
<dbReference type="InterPro" id="IPR036136">
    <property type="entry name" value="Nit/Sulf_reduc_fer-like_dom_sf"/>
</dbReference>
<dbReference type="PANTHER" id="PTHR43809:SF1">
    <property type="entry name" value="NITRITE REDUCTASE (NADH) LARGE SUBUNIT"/>
    <property type="match status" value="1"/>
</dbReference>
<dbReference type="PRINTS" id="PR00411">
    <property type="entry name" value="PNDRDTASEI"/>
</dbReference>
<evidence type="ECO:0000256" key="15">
    <source>
        <dbReference type="ARBA" id="ARBA00023063"/>
    </source>
</evidence>
<evidence type="ECO:0000256" key="11">
    <source>
        <dbReference type="ARBA" id="ARBA00022827"/>
    </source>
</evidence>
<dbReference type="Gene3D" id="3.50.50.60">
    <property type="entry name" value="FAD/NAD(P)-binding domain"/>
    <property type="match status" value="2"/>
</dbReference>
<dbReference type="NCBIfam" id="NF011565">
    <property type="entry name" value="PRK14989.1"/>
    <property type="match status" value="1"/>
</dbReference>
<dbReference type="InterPro" id="IPR007419">
    <property type="entry name" value="BFD-like_2Fe2S-bd_dom"/>
</dbReference>
<dbReference type="Gene3D" id="1.10.10.1100">
    <property type="entry name" value="BFD-like [2Fe-2S]-binding domain"/>
    <property type="match status" value="1"/>
</dbReference>
<feature type="domain" description="Nitrite/Sulfite reductase ferredoxin-like" evidence="19">
    <location>
        <begin position="563"/>
        <end position="625"/>
    </location>
</feature>
<evidence type="ECO:0000259" key="21">
    <source>
        <dbReference type="Pfam" id="PF07992"/>
    </source>
</evidence>
<evidence type="ECO:0000256" key="13">
    <source>
        <dbReference type="ARBA" id="ARBA00023004"/>
    </source>
</evidence>
<dbReference type="PIRSF" id="PIRSF037149">
    <property type="entry name" value="NirB"/>
    <property type="match status" value="1"/>
</dbReference>
<dbReference type="SUPFAM" id="SSF51905">
    <property type="entry name" value="FAD/NAD(P)-binding domain"/>
    <property type="match status" value="2"/>
</dbReference>
<comment type="cofactor">
    <cofactor evidence="16">
        <name>[2Fe-2S] cluster</name>
        <dbReference type="ChEBI" id="CHEBI:190135"/>
    </cofactor>
</comment>
<keyword evidence="8 17" id="KW-0285">Flavoprotein</keyword>
<evidence type="ECO:0000256" key="7">
    <source>
        <dbReference type="ARBA" id="ARBA00022617"/>
    </source>
</evidence>
<dbReference type="InterPro" id="IPR016156">
    <property type="entry name" value="FAD/NAD-linked_Rdtase_dimer_sf"/>
</dbReference>
<dbReference type="NCBIfam" id="TIGR02374">
    <property type="entry name" value="nitri_red_nirB"/>
    <property type="match status" value="1"/>
</dbReference>
<keyword evidence="13" id="KW-0408">Iron</keyword>
<dbReference type="SUPFAM" id="SSF55124">
    <property type="entry name" value="Nitrite/Sulfite reductase N-terminal domain-like"/>
    <property type="match status" value="1"/>
</dbReference>
<dbReference type="Gene3D" id="3.30.390.30">
    <property type="match status" value="1"/>
</dbReference>
<dbReference type="Gene3D" id="3.30.413.10">
    <property type="entry name" value="Sulfite Reductase Hemoprotein, domain 1"/>
    <property type="match status" value="1"/>
</dbReference>
<comment type="caution">
    <text evidence="23">The sequence shown here is derived from an EMBL/GenBank/DDBJ whole genome shotgun (WGS) entry which is preliminary data.</text>
</comment>
<keyword evidence="11 17" id="KW-0274">FAD</keyword>
<feature type="domain" description="BFD-like [2Fe-2S]-binding" evidence="20">
    <location>
        <begin position="427"/>
        <end position="473"/>
    </location>
</feature>
<keyword evidence="24" id="KW-1185">Reference proteome</keyword>
<evidence type="ECO:0000256" key="8">
    <source>
        <dbReference type="ARBA" id="ARBA00022630"/>
    </source>
</evidence>
<evidence type="ECO:0000256" key="10">
    <source>
        <dbReference type="ARBA" id="ARBA00022723"/>
    </source>
</evidence>
<dbReference type="PROSITE" id="PS00365">
    <property type="entry name" value="NIR_SIR"/>
    <property type="match status" value="1"/>
</dbReference>
<dbReference type="InterPro" id="IPR005117">
    <property type="entry name" value="NiRdtase/SiRdtase_haem-b_fer"/>
</dbReference>
<comment type="cofactor">
    <cofactor evidence="2">
        <name>[4Fe-4S] cluster</name>
        <dbReference type="ChEBI" id="CHEBI:49883"/>
    </cofactor>
</comment>
<evidence type="ECO:0000256" key="4">
    <source>
        <dbReference type="ARBA" id="ARBA00005096"/>
    </source>
</evidence>
<dbReference type="Proteomes" id="UP001595814">
    <property type="component" value="Unassembled WGS sequence"/>
</dbReference>
<evidence type="ECO:0000259" key="22">
    <source>
        <dbReference type="Pfam" id="PF18267"/>
    </source>
</evidence>
<dbReference type="PRINTS" id="PR00397">
    <property type="entry name" value="SIROHAEM"/>
</dbReference>
<comment type="cofactor">
    <cofactor evidence="3 17">
        <name>FAD</name>
        <dbReference type="ChEBI" id="CHEBI:57692"/>
    </cofactor>
</comment>
<keyword evidence="9" id="KW-0001">2Fe-2S</keyword>
<comment type="pathway">
    <text evidence="4">Nitrogen metabolism; nitrate reduction (assimilation).</text>
</comment>
<dbReference type="InterPro" id="IPR052034">
    <property type="entry name" value="NasD-like"/>
</dbReference>
<proteinExistence type="inferred from homology"/>
<keyword evidence="10" id="KW-0479">Metal-binding</keyword>
<organism evidence="23 24">
    <name type="scientific">Euzebyella saccharophila</name>
    <dbReference type="NCBI Taxonomy" id="679664"/>
    <lineage>
        <taxon>Bacteria</taxon>
        <taxon>Pseudomonadati</taxon>
        <taxon>Bacteroidota</taxon>
        <taxon>Flavobacteriia</taxon>
        <taxon>Flavobacteriales</taxon>
        <taxon>Flavobacteriaceae</taxon>
        <taxon>Euzebyella</taxon>
    </lineage>
</organism>
<keyword evidence="15 17" id="KW-0534">Nitrate assimilation</keyword>
<comment type="similarity">
    <text evidence="5">Belongs to the nitrite and sulfite reductase 4Fe-4S domain family.</text>
</comment>
<comment type="cofactor">
    <cofactor evidence="1">
        <name>siroheme</name>
        <dbReference type="ChEBI" id="CHEBI:60052"/>
    </cofactor>
</comment>
<feature type="domain" description="NADH-rubredoxin oxidoreductase C-terminal" evidence="22">
    <location>
        <begin position="324"/>
        <end position="388"/>
    </location>
</feature>
<keyword evidence="6" id="KW-0004">4Fe-4S</keyword>
<dbReference type="InterPro" id="IPR006066">
    <property type="entry name" value="NO2/SO3_Rdtase_FeS/sirohaem_BS"/>
</dbReference>
<dbReference type="InterPro" id="IPR023753">
    <property type="entry name" value="FAD/NAD-binding_dom"/>
</dbReference>
<evidence type="ECO:0000256" key="17">
    <source>
        <dbReference type="PIRNR" id="PIRNR037149"/>
    </source>
</evidence>
<evidence type="ECO:0000259" key="18">
    <source>
        <dbReference type="Pfam" id="PF01077"/>
    </source>
</evidence>
<keyword evidence="14" id="KW-0411">Iron-sulfur</keyword>
<dbReference type="RefSeq" id="WP_192461902.1">
    <property type="nucleotide sequence ID" value="NZ_JACYFJ010000002.1"/>
</dbReference>
<dbReference type="InterPro" id="IPR017121">
    <property type="entry name" value="Nitrite_Rdtase_lsu"/>
</dbReference>
<dbReference type="Pfam" id="PF04324">
    <property type="entry name" value="Fer2_BFD"/>
    <property type="match status" value="1"/>
</dbReference>
<feature type="domain" description="FAD/NAD(P)-binding" evidence="21">
    <location>
        <begin position="3"/>
        <end position="308"/>
    </location>
</feature>
<keyword evidence="7" id="KW-0349">Heme</keyword>
<evidence type="ECO:0000256" key="16">
    <source>
        <dbReference type="ARBA" id="ARBA00034078"/>
    </source>
</evidence>
<dbReference type="CDD" id="cd19944">
    <property type="entry name" value="NirB_Fer2_BFD-like_2"/>
    <property type="match status" value="1"/>
</dbReference>
<dbReference type="Pfam" id="PF01077">
    <property type="entry name" value="NIR_SIR"/>
    <property type="match status" value="1"/>
</dbReference>
<evidence type="ECO:0000256" key="6">
    <source>
        <dbReference type="ARBA" id="ARBA00022485"/>
    </source>
</evidence>
<evidence type="ECO:0000256" key="9">
    <source>
        <dbReference type="ARBA" id="ARBA00022714"/>
    </source>
</evidence>
<dbReference type="InterPro" id="IPR045854">
    <property type="entry name" value="NO2/SO3_Rdtase_4Fe4S_sf"/>
</dbReference>
<evidence type="ECO:0000256" key="5">
    <source>
        <dbReference type="ARBA" id="ARBA00010429"/>
    </source>
</evidence>
<dbReference type="Pfam" id="PF03460">
    <property type="entry name" value="NIR_SIR_ferr"/>
    <property type="match status" value="1"/>
</dbReference>
<evidence type="ECO:0000256" key="3">
    <source>
        <dbReference type="ARBA" id="ARBA00001974"/>
    </source>
</evidence>
<evidence type="ECO:0000259" key="19">
    <source>
        <dbReference type="Pfam" id="PF03460"/>
    </source>
</evidence>
<evidence type="ECO:0000256" key="14">
    <source>
        <dbReference type="ARBA" id="ARBA00023014"/>
    </source>
</evidence>
<dbReference type="InterPro" id="IPR006067">
    <property type="entry name" value="NO2/SO3_Rdtase_4Fe4S_dom"/>
</dbReference>
<dbReference type="Pfam" id="PF18267">
    <property type="entry name" value="Rubredoxin_C"/>
    <property type="match status" value="1"/>
</dbReference>
<reference evidence="24" key="1">
    <citation type="journal article" date="2019" name="Int. J. Syst. Evol. Microbiol.">
        <title>The Global Catalogue of Microorganisms (GCM) 10K type strain sequencing project: providing services to taxonomists for standard genome sequencing and annotation.</title>
        <authorList>
            <consortium name="The Broad Institute Genomics Platform"/>
            <consortium name="The Broad Institute Genome Sequencing Center for Infectious Disease"/>
            <person name="Wu L."/>
            <person name="Ma J."/>
        </authorList>
    </citation>
    <scope>NUCLEOTIDE SEQUENCE [LARGE SCALE GENOMIC DNA]</scope>
    <source>
        <strain evidence="24">CECT 7477</strain>
    </source>
</reference>
<dbReference type="InterPro" id="IPR036188">
    <property type="entry name" value="FAD/NAD-bd_sf"/>
</dbReference>
<evidence type="ECO:0000256" key="1">
    <source>
        <dbReference type="ARBA" id="ARBA00001929"/>
    </source>
</evidence>
<feature type="domain" description="Nitrite/sulphite reductase 4Fe-4S" evidence="18">
    <location>
        <begin position="635"/>
        <end position="775"/>
    </location>
</feature>
<accession>A0ABV8JQL9</accession>
<evidence type="ECO:0000259" key="20">
    <source>
        <dbReference type="Pfam" id="PF04324"/>
    </source>
</evidence>
<dbReference type="SUPFAM" id="SSF56014">
    <property type="entry name" value="Nitrite and sulphite reductase 4Fe-4S domain-like"/>
    <property type="match status" value="1"/>
</dbReference>
<evidence type="ECO:0000313" key="24">
    <source>
        <dbReference type="Proteomes" id="UP001595814"/>
    </source>
</evidence>
<dbReference type="PANTHER" id="PTHR43809">
    <property type="entry name" value="NITRITE REDUCTASE (NADH) LARGE SUBUNIT"/>
    <property type="match status" value="1"/>
</dbReference>